<proteinExistence type="inferred from homology"/>
<dbReference type="GO" id="GO:0003735">
    <property type="term" value="F:structural constituent of ribosome"/>
    <property type="evidence" value="ECO:0007669"/>
    <property type="project" value="TreeGrafter"/>
</dbReference>
<dbReference type="AlphaFoldDB" id="A0A1T1D3B5"/>
<dbReference type="Gene3D" id="2.40.50.140">
    <property type="entry name" value="Nucleic acid-binding proteins"/>
    <property type="match status" value="3"/>
</dbReference>
<dbReference type="InterPro" id="IPR003029">
    <property type="entry name" value="S1_domain"/>
</dbReference>
<dbReference type="PANTHER" id="PTHR10724:SF7">
    <property type="entry name" value="SMALL RIBOSOMAL SUBUNIT PROTEIN BS1C"/>
    <property type="match status" value="1"/>
</dbReference>
<dbReference type="Pfam" id="PF00575">
    <property type="entry name" value="S1"/>
    <property type="match status" value="1"/>
</dbReference>
<dbReference type="InterPro" id="IPR050437">
    <property type="entry name" value="Ribos_protein_bS1-like"/>
</dbReference>
<evidence type="ECO:0000259" key="5">
    <source>
        <dbReference type="PROSITE" id="PS50126"/>
    </source>
</evidence>
<gene>
    <name evidence="6" type="ORF">BV61_01135</name>
</gene>
<keyword evidence="7" id="KW-1185">Reference proteome</keyword>
<dbReference type="Proteomes" id="UP000242636">
    <property type="component" value="Unassembled WGS sequence"/>
</dbReference>
<comment type="caution">
    <text evidence="6">The sequence shown here is derived from an EMBL/GenBank/DDBJ whole genome shotgun (WGS) entry which is preliminary data.</text>
</comment>
<name>A0A1T1D3B5_9SYNE</name>
<feature type="compositionally biased region" description="Polar residues" evidence="4">
    <location>
        <begin position="31"/>
        <end position="40"/>
    </location>
</feature>
<sequence>MKAKDVGHSTKRDVSLSILKINKSEARQRTTDGSPPTESSPAPLAGPDEEALPDPPGGRRDGAHQGDGADLASYTPRSLDDVDFDEEAFQSALDGSASVGAKGEEVSGTVIGHESDGVYVDIGGKAPGWMPKQECGFGVVTDMEEQFPQGKRLRVLVTGEQNAEGMVTVSCRALMVRDSWTTVTRLAQEAAVVQTVISGFNRGGCTCHVEGLQGFIPRSQLVDGENHSALVGKTIGVTFLDVNPKTSKLVLSEKRASRARRFAELQVGDLVTGRISGLKRFGCFVDLGPISGLLHQRCISASHVRDVREVFTVGDTVSALVTDVDAARGRIALNTALLENLPGEMLVAKADVMSQAERRAERARALLFQAGKQQEEPPAPDPVSETRIPVANSDRDPVLSSHDPGSDQPAAVLVPPTRPGAPLPGDDSSA</sequence>
<dbReference type="CDD" id="cd04465">
    <property type="entry name" value="S1_RPS1_repeat_ec2_hs2"/>
    <property type="match status" value="1"/>
</dbReference>
<feature type="domain" description="S1 motif" evidence="5">
    <location>
        <begin position="190"/>
        <end position="254"/>
    </location>
</feature>
<reference evidence="6 7" key="1">
    <citation type="submission" date="2017-02" db="EMBL/GenBank/DDBJ databases">
        <title>Draft Genome Sequences of 'Candidatus Synechococcus spongiarum', Cyanobacterial Symbionts of the Mediterranean Sponge Aplysina aerophoba from two locations.</title>
        <authorList>
            <person name="Slaby B.M."/>
            <person name="Hentschel U."/>
        </authorList>
    </citation>
    <scope>NUCLEOTIDE SEQUENCE [LARGE SCALE GENOMIC DNA]</scope>
    <source>
        <strain evidence="6">LMB bulk15M</strain>
    </source>
</reference>
<dbReference type="InterPro" id="IPR012340">
    <property type="entry name" value="NA-bd_OB-fold"/>
</dbReference>
<evidence type="ECO:0000313" key="6">
    <source>
        <dbReference type="EMBL" id="OOV35258.1"/>
    </source>
</evidence>
<accession>A0A1T1D3B5</accession>
<dbReference type="EMBL" id="MWLD01000012">
    <property type="protein sequence ID" value="OOV35258.1"/>
    <property type="molecule type" value="Genomic_DNA"/>
</dbReference>
<dbReference type="PROSITE" id="PS50126">
    <property type="entry name" value="S1"/>
    <property type="match status" value="3"/>
</dbReference>
<protein>
    <recommendedName>
        <fullName evidence="5">S1 motif domain-containing protein</fullName>
    </recommendedName>
</protein>
<feature type="region of interest" description="Disordered" evidence="4">
    <location>
        <begin position="369"/>
        <end position="430"/>
    </location>
</feature>
<evidence type="ECO:0000256" key="3">
    <source>
        <dbReference type="ARBA" id="ARBA00023274"/>
    </source>
</evidence>
<dbReference type="GO" id="GO:1990904">
    <property type="term" value="C:ribonucleoprotein complex"/>
    <property type="evidence" value="ECO:0007669"/>
    <property type="project" value="UniProtKB-KW"/>
</dbReference>
<dbReference type="GO" id="GO:0005840">
    <property type="term" value="C:ribosome"/>
    <property type="evidence" value="ECO:0007669"/>
    <property type="project" value="UniProtKB-KW"/>
</dbReference>
<feature type="region of interest" description="Disordered" evidence="4">
    <location>
        <begin position="1"/>
        <end position="76"/>
    </location>
</feature>
<dbReference type="GO" id="GO:0003729">
    <property type="term" value="F:mRNA binding"/>
    <property type="evidence" value="ECO:0007669"/>
    <property type="project" value="TreeGrafter"/>
</dbReference>
<feature type="compositionally biased region" description="Basic and acidic residues" evidence="4">
    <location>
        <begin position="1"/>
        <end position="14"/>
    </location>
</feature>
<evidence type="ECO:0000256" key="1">
    <source>
        <dbReference type="ARBA" id="ARBA00006767"/>
    </source>
</evidence>
<evidence type="ECO:0000256" key="2">
    <source>
        <dbReference type="ARBA" id="ARBA00022980"/>
    </source>
</evidence>
<dbReference type="GO" id="GO:0006412">
    <property type="term" value="P:translation"/>
    <property type="evidence" value="ECO:0007669"/>
    <property type="project" value="TreeGrafter"/>
</dbReference>
<evidence type="ECO:0000313" key="7">
    <source>
        <dbReference type="Proteomes" id="UP000242636"/>
    </source>
</evidence>
<keyword evidence="2" id="KW-0689">Ribosomal protein</keyword>
<dbReference type="SMART" id="SM00316">
    <property type="entry name" value="S1"/>
    <property type="match status" value="3"/>
</dbReference>
<dbReference type="SUPFAM" id="SSF50249">
    <property type="entry name" value="Nucleic acid-binding proteins"/>
    <property type="match status" value="3"/>
</dbReference>
<feature type="domain" description="S1 motif" evidence="5">
    <location>
        <begin position="268"/>
        <end position="336"/>
    </location>
</feature>
<organism evidence="6 7">
    <name type="scientific">Candidatus Synechococcus spongiarum LMB bulk15M</name>
    <dbReference type="NCBI Taxonomy" id="1943582"/>
    <lineage>
        <taxon>Bacteria</taxon>
        <taxon>Bacillati</taxon>
        <taxon>Cyanobacteriota</taxon>
        <taxon>Cyanophyceae</taxon>
        <taxon>Synechococcales</taxon>
        <taxon>Synechococcaceae</taxon>
        <taxon>Synechococcus</taxon>
    </lineage>
</organism>
<evidence type="ECO:0000256" key="4">
    <source>
        <dbReference type="SAM" id="MobiDB-lite"/>
    </source>
</evidence>
<comment type="similarity">
    <text evidence="1">Belongs to the bacterial ribosomal protein bS1 family.</text>
</comment>
<keyword evidence="3" id="KW-0687">Ribonucleoprotein</keyword>
<feature type="domain" description="S1 motif" evidence="5">
    <location>
        <begin position="103"/>
        <end position="172"/>
    </location>
</feature>
<dbReference type="PANTHER" id="PTHR10724">
    <property type="entry name" value="30S RIBOSOMAL PROTEIN S1"/>
    <property type="match status" value="1"/>
</dbReference>